<evidence type="ECO:0000259" key="9">
    <source>
        <dbReference type="PROSITE" id="PS51782"/>
    </source>
</evidence>
<evidence type="ECO:0000256" key="6">
    <source>
        <dbReference type="ARBA" id="ARBA00022807"/>
    </source>
</evidence>
<keyword evidence="4" id="KW-0677">Repeat</keyword>
<dbReference type="GO" id="GO:0006508">
    <property type="term" value="P:proteolysis"/>
    <property type="evidence" value="ECO:0007669"/>
    <property type="project" value="UniProtKB-KW"/>
</dbReference>
<keyword evidence="3 8" id="KW-0732">Signal</keyword>
<sequence length="311" mass="34641">MKRTILVIVVSLFFAAVACTEAFSATTTHKVKSGDNLYTIAKKYRVPVSKLKSLNGIKSNKLKPGQTLVVKKTASAGTFERRQPEIIATPTENDGEFIEYRTRRGDTLDKIAAKFNVDKEDILESNSITGRRLPRIVLIPKVAEVQEEEEVVTLSTKGLKPWRSNDEKYMLVKVAKSFVGAPYQYGGETVRGLDCSAFVKKIYEIFDVQLPRSAREQFRVGNRVSKDELSVGDLVFFRTKRSAGHPTHVGIYIGDGNFIHSSSGHNRLGVKIDALSSDFYSRTYMGATRIKKSPDDSAEHIKNPEKASTNS</sequence>
<dbReference type="PANTHER" id="PTHR47053">
    <property type="entry name" value="MUREIN DD-ENDOPEPTIDASE MEPH-RELATED"/>
    <property type="match status" value="1"/>
</dbReference>
<dbReference type="InterPro" id="IPR038765">
    <property type="entry name" value="Papain-like_cys_pep_sf"/>
</dbReference>
<evidence type="ECO:0000256" key="4">
    <source>
        <dbReference type="ARBA" id="ARBA00022737"/>
    </source>
</evidence>
<proteinExistence type="inferred from homology"/>
<dbReference type="InterPro" id="IPR036779">
    <property type="entry name" value="LysM_dom_sf"/>
</dbReference>
<evidence type="ECO:0000256" key="5">
    <source>
        <dbReference type="ARBA" id="ARBA00022801"/>
    </source>
</evidence>
<reference evidence="11" key="2">
    <citation type="submission" date="2020-01" db="EMBL/GenBank/DDBJ databases">
        <authorList>
            <person name="Campanaro S."/>
        </authorList>
    </citation>
    <scope>NUCLEOTIDE SEQUENCE</scope>
    <source>
        <strain evidence="11">AS06rmzACSIP_7</strain>
    </source>
</reference>
<dbReference type="Gene3D" id="3.90.1720.10">
    <property type="entry name" value="endopeptidase domain like (from Nostoc punctiforme)"/>
    <property type="match status" value="1"/>
</dbReference>
<dbReference type="Pfam" id="PF00877">
    <property type="entry name" value="NLPC_P60"/>
    <property type="match status" value="1"/>
</dbReference>
<organism evidence="11 12">
    <name type="scientific">Syntrophorhabdus aromaticivorans</name>
    <dbReference type="NCBI Taxonomy" id="328301"/>
    <lineage>
        <taxon>Bacteria</taxon>
        <taxon>Pseudomonadati</taxon>
        <taxon>Thermodesulfobacteriota</taxon>
        <taxon>Syntrophorhabdia</taxon>
        <taxon>Syntrophorhabdales</taxon>
        <taxon>Syntrophorhabdaceae</taxon>
        <taxon>Syntrophorhabdus</taxon>
    </lineage>
</organism>
<feature type="compositionally biased region" description="Basic and acidic residues" evidence="7">
    <location>
        <begin position="292"/>
        <end position="305"/>
    </location>
</feature>
<comment type="caution">
    <text evidence="11">The sequence shown here is derived from an EMBL/GenBank/DDBJ whole genome shotgun (WGS) entry which is preliminary data.</text>
</comment>
<evidence type="ECO:0000256" key="2">
    <source>
        <dbReference type="ARBA" id="ARBA00022670"/>
    </source>
</evidence>
<dbReference type="SMART" id="SM00257">
    <property type="entry name" value="LysM"/>
    <property type="match status" value="2"/>
</dbReference>
<dbReference type="InterPro" id="IPR018392">
    <property type="entry name" value="LysM"/>
</dbReference>
<evidence type="ECO:0000259" key="10">
    <source>
        <dbReference type="PROSITE" id="PS51935"/>
    </source>
</evidence>
<gene>
    <name evidence="11" type="ORF">GXY80_08675</name>
</gene>
<dbReference type="Gene3D" id="3.10.350.10">
    <property type="entry name" value="LysM domain"/>
    <property type="match status" value="2"/>
</dbReference>
<dbReference type="InterPro" id="IPR051202">
    <property type="entry name" value="Peptidase_C40"/>
</dbReference>
<evidence type="ECO:0000256" key="8">
    <source>
        <dbReference type="SAM" id="SignalP"/>
    </source>
</evidence>
<feature type="chain" id="PRO_5036986143" evidence="8">
    <location>
        <begin position="25"/>
        <end position="311"/>
    </location>
</feature>
<keyword evidence="6" id="KW-0788">Thiol protease</keyword>
<feature type="domain" description="LysM" evidence="9">
    <location>
        <begin position="27"/>
        <end position="70"/>
    </location>
</feature>
<dbReference type="AlphaFoldDB" id="A0A971S1R5"/>
<dbReference type="EMBL" id="JAAYEE010000140">
    <property type="protein sequence ID" value="NLW35537.1"/>
    <property type="molecule type" value="Genomic_DNA"/>
</dbReference>
<evidence type="ECO:0000313" key="11">
    <source>
        <dbReference type="EMBL" id="NLW35537.1"/>
    </source>
</evidence>
<reference evidence="11" key="1">
    <citation type="journal article" date="2020" name="Biotechnol. Biofuels">
        <title>New insights from the biogas microbiome by comprehensive genome-resolved metagenomics of nearly 1600 species originating from multiple anaerobic digesters.</title>
        <authorList>
            <person name="Campanaro S."/>
            <person name="Treu L."/>
            <person name="Rodriguez-R L.M."/>
            <person name="Kovalovszki A."/>
            <person name="Ziels R.M."/>
            <person name="Maus I."/>
            <person name="Zhu X."/>
            <person name="Kougias P.G."/>
            <person name="Basile A."/>
            <person name="Luo G."/>
            <person name="Schluter A."/>
            <person name="Konstantinidis K.T."/>
            <person name="Angelidaki I."/>
        </authorList>
    </citation>
    <scope>NUCLEOTIDE SEQUENCE</scope>
    <source>
        <strain evidence="11">AS06rmzACSIP_7</strain>
    </source>
</reference>
<dbReference type="PROSITE" id="PS51935">
    <property type="entry name" value="NLPC_P60"/>
    <property type="match status" value="1"/>
</dbReference>
<dbReference type="PROSITE" id="PS51257">
    <property type="entry name" value="PROKAR_LIPOPROTEIN"/>
    <property type="match status" value="1"/>
</dbReference>
<feature type="region of interest" description="Disordered" evidence="7">
    <location>
        <begin position="291"/>
        <end position="311"/>
    </location>
</feature>
<dbReference type="Proteomes" id="UP000777265">
    <property type="component" value="Unassembled WGS sequence"/>
</dbReference>
<keyword evidence="2" id="KW-0645">Protease</keyword>
<dbReference type="Pfam" id="PF01476">
    <property type="entry name" value="LysM"/>
    <property type="match status" value="2"/>
</dbReference>
<dbReference type="SUPFAM" id="SSF54001">
    <property type="entry name" value="Cysteine proteinases"/>
    <property type="match status" value="1"/>
</dbReference>
<dbReference type="SUPFAM" id="SSF54106">
    <property type="entry name" value="LysM domain"/>
    <property type="match status" value="2"/>
</dbReference>
<accession>A0A971S1R5</accession>
<dbReference type="CDD" id="cd00118">
    <property type="entry name" value="LysM"/>
    <property type="match status" value="2"/>
</dbReference>
<feature type="signal peptide" evidence="8">
    <location>
        <begin position="1"/>
        <end position="24"/>
    </location>
</feature>
<evidence type="ECO:0000313" key="12">
    <source>
        <dbReference type="Proteomes" id="UP000777265"/>
    </source>
</evidence>
<evidence type="ECO:0000256" key="3">
    <source>
        <dbReference type="ARBA" id="ARBA00022729"/>
    </source>
</evidence>
<dbReference type="InterPro" id="IPR000064">
    <property type="entry name" value="NLP_P60_dom"/>
</dbReference>
<evidence type="ECO:0000256" key="1">
    <source>
        <dbReference type="ARBA" id="ARBA00007074"/>
    </source>
</evidence>
<comment type="similarity">
    <text evidence="1">Belongs to the peptidase C40 family.</text>
</comment>
<dbReference type="PROSITE" id="PS51782">
    <property type="entry name" value="LYSM"/>
    <property type="match status" value="1"/>
</dbReference>
<feature type="domain" description="NlpC/P60" evidence="10">
    <location>
        <begin position="165"/>
        <end position="291"/>
    </location>
</feature>
<dbReference type="PANTHER" id="PTHR47053:SF4">
    <property type="entry name" value="ENDOPEPTIDASE LYTE-RELATED"/>
    <property type="match status" value="1"/>
</dbReference>
<dbReference type="GO" id="GO:0008234">
    <property type="term" value="F:cysteine-type peptidase activity"/>
    <property type="evidence" value="ECO:0007669"/>
    <property type="project" value="UniProtKB-KW"/>
</dbReference>
<name>A0A971S1R5_9BACT</name>
<evidence type="ECO:0000256" key="7">
    <source>
        <dbReference type="SAM" id="MobiDB-lite"/>
    </source>
</evidence>
<protein>
    <submittedName>
        <fullName evidence="11">LysM peptidoglycan-binding domain-containing protein</fullName>
    </submittedName>
</protein>
<keyword evidence="5" id="KW-0378">Hydrolase</keyword>